<evidence type="ECO:0000313" key="3">
    <source>
        <dbReference type="Proteomes" id="UP001151518"/>
    </source>
</evidence>
<comment type="caution">
    <text evidence="2">The sequence shown here is derived from an EMBL/GenBank/DDBJ whole genome shotgun (WGS) entry which is preliminary data.</text>
</comment>
<sequence>MDVRNIVENSEKPATPPYYADENNTDDISENVESAATKMLQYVADSIADSPSLLEAINPSQHRPESLILFTHQCLVMLLAATEFSKNTIEHNGNESLEAEGIYAMVHIIKWENTRDEAFIIEKCSIIYHVYYCRKGITIYFHKLYLGITK</sequence>
<gene>
    <name evidence="2" type="ORF">GGI25_001822</name>
</gene>
<reference evidence="2" key="1">
    <citation type="submission" date="2022-07" db="EMBL/GenBank/DDBJ databases">
        <title>Phylogenomic reconstructions and comparative analyses of Kickxellomycotina fungi.</title>
        <authorList>
            <person name="Reynolds N.K."/>
            <person name="Stajich J.E."/>
            <person name="Barry K."/>
            <person name="Grigoriev I.V."/>
            <person name="Crous P."/>
            <person name="Smith M.E."/>
        </authorList>
    </citation>
    <scope>NUCLEOTIDE SEQUENCE</scope>
    <source>
        <strain evidence="2">NRRL 3115</strain>
    </source>
</reference>
<proteinExistence type="predicted"/>
<evidence type="ECO:0000256" key="1">
    <source>
        <dbReference type="SAM" id="MobiDB-lite"/>
    </source>
</evidence>
<dbReference type="Proteomes" id="UP001151518">
    <property type="component" value="Unassembled WGS sequence"/>
</dbReference>
<feature type="region of interest" description="Disordered" evidence="1">
    <location>
        <begin position="1"/>
        <end position="25"/>
    </location>
</feature>
<evidence type="ECO:0000313" key="2">
    <source>
        <dbReference type="EMBL" id="KAJ2679050.1"/>
    </source>
</evidence>
<feature type="compositionally biased region" description="Basic and acidic residues" evidence="1">
    <location>
        <begin position="1"/>
        <end position="11"/>
    </location>
</feature>
<accession>A0A9W8G9W0</accession>
<protein>
    <submittedName>
        <fullName evidence="2">Uncharacterized protein</fullName>
    </submittedName>
</protein>
<dbReference type="AlphaFoldDB" id="A0A9W8G9W0"/>
<dbReference type="EMBL" id="JANBTW010000015">
    <property type="protein sequence ID" value="KAJ2679050.1"/>
    <property type="molecule type" value="Genomic_DNA"/>
</dbReference>
<name>A0A9W8G9W0_9FUNG</name>
<organism evidence="2 3">
    <name type="scientific">Coemansia spiralis</name>
    <dbReference type="NCBI Taxonomy" id="417178"/>
    <lineage>
        <taxon>Eukaryota</taxon>
        <taxon>Fungi</taxon>
        <taxon>Fungi incertae sedis</taxon>
        <taxon>Zoopagomycota</taxon>
        <taxon>Kickxellomycotina</taxon>
        <taxon>Kickxellomycetes</taxon>
        <taxon>Kickxellales</taxon>
        <taxon>Kickxellaceae</taxon>
        <taxon>Coemansia</taxon>
    </lineage>
</organism>